<sequence>MFESNSATLSLVYKEMANIKNLEYNITSSIQDSVIDIIIKYFIPKPAKEIHAKLYKEYEEFVAFLDTNITLQEAAKDLHSRN</sequence>
<name>A0A397WA96_9GLOM</name>
<comment type="caution">
    <text evidence="1">The sequence shown here is derived from an EMBL/GenBank/DDBJ whole genome shotgun (WGS) entry which is preliminary data.</text>
</comment>
<dbReference type="EMBL" id="QKWP01000007">
    <property type="protein sequence ID" value="RIB30687.1"/>
    <property type="molecule type" value="Genomic_DNA"/>
</dbReference>
<gene>
    <name evidence="1" type="ORF">C2G38_2151998</name>
</gene>
<keyword evidence="2" id="KW-1185">Reference proteome</keyword>
<dbReference type="Proteomes" id="UP000266673">
    <property type="component" value="Unassembled WGS sequence"/>
</dbReference>
<dbReference type="AlphaFoldDB" id="A0A397WA96"/>
<proteinExistence type="predicted"/>
<evidence type="ECO:0000313" key="1">
    <source>
        <dbReference type="EMBL" id="RIB30687.1"/>
    </source>
</evidence>
<accession>A0A397WA96</accession>
<evidence type="ECO:0000313" key="2">
    <source>
        <dbReference type="Proteomes" id="UP000266673"/>
    </source>
</evidence>
<organism evidence="1 2">
    <name type="scientific">Gigaspora rosea</name>
    <dbReference type="NCBI Taxonomy" id="44941"/>
    <lineage>
        <taxon>Eukaryota</taxon>
        <taxon>Fungi</taxon>
        <taxon>Fungi incertae sedis</taxon>
        <taxon>Mucoromycota</taxon>
        <taxon>Glomeromycotina</taxon>
        <taxon>Glomeromycetes</taxon>
        <taxon>Diversisporales</taxon>
        <taxon>Gigasporaceae</taxon>
        <taxon>Gigaspora</taxon>
    </lineage>
</organism>
<protein>
    <submittedName>
        <fullName evidence="1">Uncharacterized protein</fullName>
    </submittedName>
</protein>
<reference evidence="1 2" key="1">
    <citation type="submission" date="2018-06" db="EMBL/GenBank/DDBJ databases">
        <title>Comparative genomics reveals the genomic features of Rhizophagus irregularis, R. cerebriforme, R. diaphanum and Gigaspora rosea, and their symbiotic lifestyle signature.</title>
        <authorList>
            <person name="Morin E."/>
            <person name="San Clemente H."/>
            <person name="Chen E.C.H."/>
            <person name="De La Providencia I."/>
            <person name="Hainaut M."/>
            <person name="Kuo A."/>
            <person name="Kohler A."/>
            <person name="Murat C."/>
            <person name="Tang N."/>
            <person name="Roy S."/>
            <person name="Loubradou J."/>
            <person name="Henrissat B."/>
            <person name="Grigoriev I.V."/>
            <person name="Corradi N."/>
            <person name="Roux C."/>
            <person name="Martin F.M."/>
        </authorList>
    </citation>
    <scope>NUCLEOTIDE SEQUENCE [LARGE SCALE GENOMIC DNA]</scope>
    <source>
        <strain evidence="1 2">DAOM 194757</strain>
    </source>
</reference>